<evidence type="ECO:0000256" key="1">
    <source>
        <dbReference type="SAM" id="MobiDB-lite"/>
    </source>
</evidence>
<reference evidence="2 3" key="1">
    <citation type="journal article" date="2019" name="Sci. Rep.">
        <title>Orb-weaving spider Araneus ventricosus genome elucidates the spidroin gene catalogue.</title>
        <authorList>
            <person name="Kono N."/>
            <person name="Nakamura H."/>
            <person name="Ohtoshi R."/>
            <person name="Moran D.A.P."/>
            <person name="Shinohara A."/>
            <person name="Yoshida Y."/>
            <person name="Fujiwara M."/>
            <person name="Mori M."/>
            <person name="Tomita M."/>
            <person name="Arakawa K."/>
        </authorList>
    </citation>
    <scope>NUCLEOTIDE SEQUENCE [LARGE SCALE GENOMIC DNA]</scope>
</reference>
<keyword evidence="3" id="KW-1185">Reference proteome</keyword>
<evidence type="ECO:0000313" key="3">
    <source>
        <dbReference type="Proteomes" id="UP000499080"/>
    </source>
</evidence>
<protein>
    <submittedName>
        <fullName evidence="2">Uncharacterized protein</fullName>
    </submittedName>
</protein>
<feature type="non-terminal residue" evidence="2">
    <location>
        <position position="56"/>
    </location>
</feature>
<dbReference type="Proteomes" id="UP000499080">
    <property type="component" value="Unassembled WGS sequence"/>
</dbReference>
<feature type="region of interest" description="Disordered" evidence="1">
    <location>
        <begin position="1"/>
        <end position="32"/>
    </location>
</feature>
<comment type="caution">
    <text evidence="2">The sequence shown here is derived from an EMBL/GenBank/DDBJ whole genome shotgun (WGS) entry which is preliminary data.</text>
</comment>
<sequence length="56" mass="6111">MHTTHKRATPGLPNRAWSSEERSPRHQSEAEVGVLTVITCYGPTPPEGGMSRHQSG</sequence>
<organism evidence="2 3">
    <name type="scientific">Araneus ventricosus</name>
    <name type="common">Orbweaver spider</name>
    <name type="synonym">Epeira ventricosa</name>
    <dbReference type="NCBI Taxonomy" id="182803"/>
    <lineage>
        <taxon>Eukaryota</taxon>
        <taxon>Metazoa</taxon>
        <taxon>Ecdysozoa</taxon>
        <taxon>Arthropoda</taxon>
        <taxon>Chelicerata</taxon>
        <taxon>Arachnida</taxon>
        <taxon>Araneae</taxon>
        <taxon>Araneomorphae</taxon>
        <taxon>Entelegynae</taxon>
        <taxon>Araneoidea</taxon>
        <taxon>Araneidae</taxon>
        <taxon>Araneus</taxon>
    </lineage>
</organism>
<dbReference type="EMBL" id="BGPR01076665">
    <property type="protein sequence ID" value="GBL62017.1"/>
    <property type="molecule type" value="Genomic_DNA"/>
</dbReference>
<name>A0A4Y1ZPQ7_ARAVE</name>
<accession>A0A4Y1ZPQ7</accession>
<feature type="compositionally biased region" description="Basic and acidic residues" evidence="1">
    <location>
        <begin position="18"/>
        <end position="29"/>
    </location>
</feature>
<proteinExistence type="predicted"/>
<dbReference type="AlphaFoldDB" id="A0A4Y1ZPQ7"/>
<gene>
    <name evidence="2" type="ORF">AVEN_239279_1</name>
</gene>
<evidence type="ECO:0000313" key="2">
    <source>
        <dbReference type="EMBL" id="GBL62017.1"/>
    </source>
</evidence>